<dbReference type="RefSeq" id="WP_166394854.1">
    <property type="nucleotide sequence ID" value="NZ_CP045121.1"/>
</dbReference>
<dbReference type="SUPFAM" id="SSF55486">
    <property type="entry name" value="Metalloproteases ('zincins'), catalytic domain"/>
    <property type="match status" value="1"/>
</dbReference>
<feature type="active site" evidence="7">
    <location>
        <position position="175"/>
    </location>
</feature>
<accession>A0A6G8PSL2</accession>
<evidence type="ECO:0000256" key="9">
    <source>
        <dbReference type="SAM" id="MobiDB-lite"/>
    </source>
</evidence>
<keyword evidence="8" id="KW-0964">Secreted</keyword>
<comment type="similarity">
    <text evidence="1 8">Belongs to the peptidase M4 family.</text>
</comment>
<reference evidence="12 13" key="1">
    <citation type="submission" date="2019-10" db="EMBL/GenBank/DDBJ databases">
        <title>Rubrobacter sp nov SCSIO 52915 isolated from a deep-sea sediment in the South China Sea.</title>
        <authorList>
            <person name="Chen R.W."/>
        </authorList>
    </citation>
    <scope>NUCLEOTIDE SEQUENCE [LARGE SCALE GENOMIC DNA]</scope>
    <source>
        <strain evidence="12 13">SCSIO 52915</strain>
    </source>
</reference>
<feature type="compositionally biased region" description="Polar residues" evidence="9">
    <location>
        <begin position="27"/>
        <end position="40"/>
    </location>
</feature>
<evidence type="ECO:0000313" key="12">
    <source>
        <dbReference type="EMBL" id="QIN77187.1"/>
    </source>
</evidence>
<dbReference type="PANTHER" id="PTHR43579:SF1">
    <property type="entry name" value="NEUTRAL METALLOPROTEINASE"/>
    <property type="match status" value="1"/>
</dbReference>
<evidence type="ECO:0000259" key="11">
    <source>
        <dbReference type="Pfam" id="PF02868"/>
    </source>
</evidence>
<dbReference type="EC" id="3.4.24.-" evidence="8"/>
<feature type="domain" description="Peptidase M4 C-terminal" evidence="11">
    <location>
        <begin position="185"/>
        <end position="354"/>
    </location>
</feature>
<comment type="subcellular location">
    <subcellularLocation>
        <location evidence="8">Secreted</location>
    </subcellularLocation>
</comment>
<evidence type="ECO:0000256" key="2">
    <source>
        <dbReference type="ARBA" id="ARBA00022670"/>
    </source>
</evidence>
<dbReference type="Gene3D" id="3.10.170.10">
    <property type="match status" value="1"/>
</dbReference>
<gene>
    <name evidence="12" type="ORF">GBA65_00160</name>
</gene>
<evidence type="ECO:0000256" key="7">
    <source>
        <dbReference type="PIRSR" id="PIRSR623612-1"/>
    </source>
</evidence>
<dbReference type="EMBL" id="CP045121">
    <property type="protein sequence ID" value="QIN77187.1"/>
    <property type="molecule type" value="Genomic_DNA"/>
</dbReference>
<feature type="region of interest" description="Disordered" evidence="9">
    <location>
        <begin position="25"/>
        <end position="62"/>
    </location>
</feature>
<dbReference type="PRINTS" id="PR00730">
    <property type="entry name" value="THERMOLYSIN"/>
</dbReference>
<evidence type="ECO:0000313" key="13">
    <source>
        <dbReference type="Proteomes" id="UP000502706"/>
    </source>
</evidence>
<dbReference type="InterPro" id="IPR023612">
    <property type="entry name" value="Peptidase_M4"/>
</dbReference>
<dbReference type="InterPro" id="IPR013856">
    <property type="entry name" value="Peptidase_M4_domain"/>
</dbReference>
<dbReference type="Pfam" id="PF01447">
    <property type="entry name" value="Peptidase_M4"/>
    <property type="match status" value="1"/>
</dbReference>
<organism evidence="12 13">
    <name type="scientific">Rubrobacter marinus</name>
    <dbReference type="NCBI Taxonomy" id="2653852"/>
    <lineage>
        <taxon>Bacteria</taxon>
        <taxon>Bacillati</taxon>
        <taxon>Actinomycetota</taxon>
        <taxon>Rubrobacteria</taxon>
        <taxon>Rubrobacterales</taxon>
        <taxon>Rubrobacteraceae</taxon>
        <taxon>Rubrobacter</taxon>
    </lineage>
</organism>
<comment type="function">
    <text evidence="8">Extracellular zinc metalloprotease.</text>
</comment>
<evidence type="ECO:0000256" key="1">
    <source>
        <dbReference type="ARBA" id="ARBA00009388"/>
    </source>
</evidence>
<evidence type="ECO:0000256" key="4">
    <source>
        <dbReference type="ARBA" id="ARBA00022801"/>
    </source>
</evidence>
<dbReference type="Gene3D" id="1.10.390.10">
    <property type="entry name" value="Neutral Protease Domain 2"/>
    <property type="match status" value="1"/>
</dbReference>
<evidence type="ECO:0000259" key="10">
    <source>
        <dbReference type="Pfam" id="PF01447"/>
    </source>
</evidence>
<dbReference type="GO" id="GO:0046872">
    <property type="term" value="F:metal ion binding"/>
    <property type="evidence" value="ECO:0007669"/>
    <property type="project" value="UniProtKB-UniRule"/>
</dbReference>
<dbReference type="Proteomes" id="UP000502706">
    <property type="component" value="Chromosome"/>
</dbReference>
<keyword evidence="13" id="KW-1185">Reference proteome</keyword>
<evidence type="ECO:0000256" key="3">
    <source>
        <dbReference type="ARBA" id="ARBA00022723"/>
    </source>
</evidence>
<feature type="domain" description="Peptidase M4" evidence="10">
    <location>
        <begin position="99"/>
        <end position="182"/>
    </location>
</feature>
<dbReference type="GO" id="GO:0006508">
    <property type="term" value="P:proteolysis"/>
    <property type="evidence" value="ECO:0007669"/>
    <property type="project" value="UniProtKB-KW"/>
</dbReference>
<feature type="active site" description="Proton donor" evidence="7">
    <location>
        <position position="276"/>
    </location>
</feature>
<dbReference type="CDD" id="cd09597">
    <property type="entry name" value="M4_TLP"/>
    <property type="match status" value="1"/>
</dbReference>
<evidence type="ECO:0000256" key="5">
    <source>
        <dbReference type="ARBA" id="ARBA00022833"/>
    </source>
</evidence>
<keyword evidence="4 8" id="KW-0378">Hydrolase</keyword>
<dbReference type="InterPro" id="IPR027268">
    <property type="entry name" value="Peptidase_M4/M1_CTD_sf"/>
</dbReference>
<dbReference type="PANTHER" id="PTHR43579">
    <property type="match status" value="1"/>
</dbReference>
<sequence>MNHAACRNPVFCLTPPYLLRRIARNGSPAQRETATRTLASDGTFRSLRQATPPSRAPDAGVRGVLEPEGRKRRTIFDVGNTQNLPGRVARTEGEGPSGDAAVDEAYDGLGATYDFFWEVYERDSIDDDGLPLNGHVHFGVDYANAFWDGERMVFGDGDGELFNRFTISLDVMGHELSHGVTQYESGLNYMGQPGALNEHLSDVYGSLVKQYLLGQTAEEADWLIGAGLLTENVDGVALRSMREPGTAFDDEVLGEDPQPAHMDDFVRTFEDNGGVHINSGIPNRAFYLAAAALGGNAWEVAGRIWNATAIDPRLKPDTGFRRFARLTARNAASLYGSGGREEDAVRGAWEGVGITP</sequence>
<keyword evidence="2 8" id="KW-0645">Protease</keyword>
<evidence type="ECO:0000256" key="8">
    <source>
        <dbReference type="RuleBase" id="RU366073"/>
    </source>
</evidence>
<dbReference type="InterPro" id="IPR052759">
    <property type="entry name" value="Metalloprotease_M4"/>
</dbReference>
<dbReference type="GO" id="GO:0005576">
    <property type="term" value="C:extracellular region"/>
    <property type="evidence" value="ECO:0007669"/>
    <property type="project" value="UniProtKB-SubCell"/>
</dbReference>
<dbReference type="InterPro" id="IPR001570">
    <property type="entry name" value="Peptidase_M4_C_domain"/>
</dbReference>
<dbReference type="GO" id="GO:0004222">
    <property type="term" value="F:metalloendopeptidase activity"/>
    <property type="evidence" value="ECO:0007669"/>
    <property type="project" value="UniProtKB-UniRule"/>
</dbReference>
<dbReference type="Pfam" id="PF02868">
    <property type="entry name" value="Peptidase_M4_C"/>
    <property type="match status" value="1"/>
</dbReference>
<protein>
    <recommendedName>
        <fullName evidence="8">Neutral metalloproteinase</fullName>
        <ecNumber evidence="8">3.4.24.-</ecNumber>
    </recommendedName>
</protein>
<comment type="cofactor">
    <cofactor evidence="8">
        <name>Zn(2+)</name>
        <dbReference type="ChEBI" id="CHEBI:29105"/>
    </cofactor>
</comment>
<name>A0A6G8PSL2_9ACTN</name>
<evidence type="ECO:0000256" key="6">
    <source>
        <dbReference type="ARBA" id="ARBA00023049"/>
    </source>
</evidence>
<keyword evidence="6 8" id="KW-0482">Metalloprotease</keyword>
<keyword evidence="3" id="KW-0479">Metal-binding</keyword>
<dbReference type="KEGG" id="rmar:GBA65_00160"/>
<dbReference type="AlphaFoldDB" id="A0A6G8PSL2"/>
<proteinExistence type="inferred from homology"/>
<keyword evidence="5 8" id="KW-0862">Zinc</keyword>